<evidence type="ECO:0000256" key="2">
    <source>
        <dbReference type="ARBA" id="ARBA00022737"/>
    </source>
</evidence>
<gene>
    <name evidence="4" type="ORF">PGLA2088_LOCUS19079</name>
</gene>
<dbReference type="PANTHER" id="PTHR22847">
    <property type="entry name" value="WD40 REPEAT PROTEIN"/>
    <property type="match status" value="1"/>
</dbReference>
<dbReference type="InterPro" id="IPR015943">
    <property type="entry name" value="WD40/YVTN_repeat-like_dom_sf"/>
</dbReference>
<dbReference type="GO" id="GO:1990234">
    <property type="term" value="C:transferase complex"/>
    <property type="evidence" value="ECO:0007669"/>
    <property type="project" value="UniProtKB-ARBA"/>
</dbReference>
<reference evidence="4" key="1">
    <citation type="submission" date="2021-02" db="EMBL/GenBank/DDBJ databases">
        <authorList>
            <person name="Dougan E. K."/>
            <person name="Rhodes N."/>
            <person name="Thang M."/>
            <person name="Chan C."/>
        </authorList>
    </citation>
    <scope>NUCLEOTIDE SEQUENCE</scope>
</reference>
<evidence type="ECO:0000256" key="3">
    <source>
        <dbReference type="PROSITE-ProRule" id="PRU00221"/>
    </source>
</evidence>
<dbReference type="Proteomes" id="UP000626109">
    <property type="component" value="Unassembled WGS sequence"/>
</dbReference>
<sequence length="322" mass="33416">METGEAWAQSAKPQNVSLQACLASSGEPVATVTVSLDCTAGGLCLAVSEAAAAAAAKAGLKVALNTRGTTGFKVISGGRILEDASVLASSGFLEAFAPPKAEDDPARALPVVELLRCRAGFVATADDGLVKVWQGDTGECVSAFEASPESLADKMPLVPLPCSRAPSGQREVRLTGSTVAKVHVVATGQVAMSLAGHEGIIRHATFSPDNLRVATASEDCTARIWDARSGKCQFTLSGHSAQVVTASADGSACLWNLKDGQCSGKLVGHRWSVNSATFSWDSVLVVTSSDDRTARIWDVVSCNCVRVLEGHRSPVLSACFLE</sequence>
<dbReference type="InterPro" id="IPR036322">
    <property type="entry name" value="WD40_repeat_dom_sf"/>
</dbReference>
<dbReference type="CDD" id="cd00200">
    <property type="entry name" value="WD40"/>
    <property type="match status" value="1"/>
</dbReference>
<evidence type="ECO:0008006" key="6">
    <source>
        <dbReference type="Google" id="ProtNLM"/>
    </source>
</evidence>
<dbReference type="PROSITE" id="PS50082">
    <property type="entry name" value="WD_REPEATS_2"/>
    <property type="match status" value="2"/>
</dbReference>
<feature type="repeat" description="WD" evidence="3">
    <location>
        <begin position="194"/>
        <end position="235"/>
    </location>
</feature>
<dbReference type="PRINTS" id="PR00320">
    <property type="entry name" value="GPROTEINBRPT"/>
</dbReference>
<evidence type="ECO:0000313" key="5">
    <source>
        <dbReference type="Proteomes" id="UP000626109"/>
    </source>
</evidence>
<evidence type="ECO:0000313" key="4">
    <source>
        <dbReference type="EMBL" id="CAE8674730.1"/>
    </source>
</evidence>
<feature type="non-terminal residue" evidence="4">
    <location>
        <position position="1"/>
    </location>
</feature>
<dbReference type="PROSITE" id="PS00678">
    <property type="entry name" value="WD_REPEATS_1"/>
    <property type="match status" value="2"/>
</dbReference>
<keyword evidence="1 3" id="KW-0853">WD repeat</keyword>
<comment type="caution">
    <text evidence="4">The sequence shown here is derived from an EMBL/GenBank/DDBJ whole genome shotgun (WGS) entry which is preliminary data.</text>
</comment>
<accession>A0A813JAH6</accession>
<dbReference type="SUPFAM" id="SSF50978">
    <property type="entry name" value="WD40 repeat-like"/>
    <property type="match status" value="1"/>
</dbReference>
<dbReference type="InterPro" id="IPR020472">
    <property type="entry name" value="WD40_PAC1"/>
</dbReference>
<dbReference type="AlphaFoldDB" id="A0A813JAH6"/>
<proteinExistence type="predicted"/>
<dbReference type="PROSITE" id="PS50294">
    <property type="entry name" value="WD_REPEATS_REGION"/>
    <property type="match status" value="2"/>
</dbReference>
<dbReference type="EMBL" id="CAJNNW010024892">
    <property type="protein sequence ID" value="CAE8674730.1"/>
    <property type="molecule type" value="Genomic_DNA"/>
</dbReference>
<keyword evidence="2" id="KW-0677">Repeat</keyword>
<feature type="repeat" description="WD" evidence="3">
    <location>
        <begin position="266"/>
        <end position="307"/>
    </location>
</feature>
<dbReference type="InterPro" id="IPR019775">
    <property type="entry name" value="WD40_repeat_CS"/>
</dbReference>
<dbReference type="Pfam" id="PF00400">
    <property type="entry name" value="WD40"/>
    <property type="match status" value="2"/>
</dbReference>
<name>A0A813JAH6_POLGL</name>
<dbReference type="SMART" id="SM00320">
    <property type="entry name" value="WD40"/>
    <property type="match status" value="3"/>
</dbReference>
<evidence type="ECO:0000256" key="1">
    <source>
        <dbReference type="ARBA" id="ARBA00022574"/>
    </source>
</evidence>
<dbReference type="InterPro" id="IPR001680">
    <property type="entry name" value="WD40_rpt"/>
</dbReference>
<dbReference type="PANTHER" id="PTHR22847:SF637">
    <property type="entry name" value="WD REPEAT DOMAIN 5B"/>
    <property type="match status" value="1"/>
</dbReference>
<dbReference type="Gene3D" id="2.130.10.10">
    <property type="entry name" value="YVTN repeat-like/Quinoprotein amine dehydrogenase"/>
    <property type="match status" value="2"/>
</dbReference>
<protein>
    <recommendedName>
        <fullName evidence="6">Target of rapamycin complex subunit LST8</fullName>
    </recommendedName>
</protein>
<organism evidence="4 5">
    <name type="scientific">Polarella glacialis</name>
    <name type="common">Dinoflagellate</name>
    <dbReference type="NCBI Taxonomy" id="89957"/>
    <lineage>
        <taxon>Eukaryota</taxon>
        <taxon>Sar</taxon>
        <taxon>Alveolata</taxon>
        <taxon>Dinophyceae</taxon>
        <taxon>Suessiales</taxon>
        <taxon>Suessiaceae</taxon>
        <taxon>Polarella</taxon>
    </lineage>
</organism>